<comment type="caution">
    <text evidence="1">The sequence shown here is derived from an EMBL/GenBank/DDBJ whole genome shotgun (WGS) entry which is preliminary data.</text>
</comment>
<dbReference type="AlphaFoldDB" id="A0A4R8IJZ6"/>
<sequence>MYSRRLLLPYIGVIQVAELGRAHALSLDGVNWAIRYALADKAQLRNMGPTDDPRLSYPLIATIKQDWLEMKGQHPLLDANELRSLSQQLYEAVTAASVPFAAGDYYEYWLLDCTDGSPLALLHSTADEEELRQRPPRPVWLAMPASQLYVEPPEPPQAVYVPPVNYRLEKLIEERAGNRPRGAWFERTNPATDGFPPCLVQEAWEDDAQQRLCERYLQRLAPRLLMMDGLSRSVRRRLEQAARDQVFEVEKFYPLYPEVIDDSVLTTARVEARIRRANS</sequence>
<organism evidence="1 2">
    <name type="scientific">Thiohalophilus thiocyanatoxydans</name>
    <dbReference type="NCBI Taxonomy" id="381308"/>
    <lineage>
        <taxon>Bacteria</taxon>
        <taxon>Pseudomonadati</taxon>
        <taxon>Pseudomonadota</taxon>
        <taxon>Gammaproteobacteria</taxon>
        <taxon>Thiohalomonadales</taxon>
        <taxon>Thiohalophilaceae</taxon>
        <taxon>Thiohalophilus</taxon>
    </lineage>
</organism>
<dbReference type="EMBL" id="SOQX01000008">
    <property type="protein sequence ID" value="TDX99299.1"/>
    <property type="molecule type" value="Genomic_DNA"/>
</dbReference>
<name>A0A4R8IJZ6_9GAMM</name>
<proteinExistence type="predicted"/>
<reference evidence="1 2" key="1">
    <citation type="submission" date="2019-03" db="EMBL/GenBank/DDBJ databases">
        <title>Genomic Encyclopedia of Type Strains, Phase IV (KMG-IV): sequencing the most valuable type-strain genomes for metagenomic binning, comparative biology and taxonomic classification.</title>
        <authorList>
            <person name="Goeker M."/>
        </authorList>
    </citation>
    <scope>NUCLEOTIDE SEQUENCE [LARGE SCALE GENOMIC DNA]</scope>
    <source>
        <strain evidence="1 2">DSM 16326</strain>
    </source>
</reference>
<gene>
    <name evidence="1" type="ORF">EDC23_2509</name>
</gene>
<evidence type="ECO:0000313" key="2">
    <source>
        <dbReference type="Proteomes" id="UP000294914"/>
    </source>
</evidence>
<dbReference type="Proteomes" id="UP000294914">
    <property type="component" value="Unassembled WGS sequence"/>
</dbReference>
<protein>
    <submittedName>
        <fullName evidence="1">Uncharacterized protein</fullName>
    </submittedName>
</protein>
<keyword evidence="2" id="KW-1185">Reference proteome</keyword>
<accession>A0A4R8IJZ6</accession>
<evidence type="ECO:0000313" key="1">
    <source>
        <dbReference type="EMBL" id="TDX99299.1"/>
    </source>
</evidence>